<dbReference type="GO" id="GO:0016757">
    <property type="term" value="F:glycosyltransferase activity"/>
    <property type="evidence" value="ECO:0007669"/>
    <property type="project" value="TreeGrafter"/>
</dbReference>
<keyword evidence="1" id="KW-0808">Transferase</keyword>
<evidence type="ECO:0000313" key="2">
    <source>
        <dbReference type="EMBL" id="MBI2679076.1"/>
    </source>
</evidence>
<dbReference type="SUPFAM" id="SSF53756">
    <property type="entry name" value="UDP-Glycosyltransferase/glycogen phosphorylase"/>
    <property type="match status" value="1"/>
</dbReference>
<organism evidence="2 3">
    <name type="scientific">Candidatus Korobacter versatilis</name>
    <dbReference type="NCBI Taxonomy" id="658062"/>
    <lineage>
        <taxon>Bacteria</taxon>
        <taxon>Pseudomonadati</taxon>
        <taxon>Acidobacteriota</taxon>
        <taxon>Terriglobia</taxon>
        <taxon>Terriglobales</taxon>
        <taxon>Candidatus Korobacteraceae</taxon>
        <taxon>Candidatus Korobacter</taxon>
    </lineage>
</organism>
<evidence type="ECO:0000256" key="1">
    <source>
        <dbReference type="ARBA" id="ARBA00022679"/>
    </source>
</evidence>
<reference evidence="2" key="1">
    <citation type="submission" date="2020-07" db="EMBL/GenBank/DDBJ databases">
        <title>Huge and variable diversity of episymbiotic CPR bacteria and DPANN archaea in groundwater ecosystems.</title>
        <authorList>
            <person name="He C.Y."/>
            <person name="Keren R."/>
            <person name="Whittaker M."/>
            <person name="Farag I.F."/>
            <person name="Doudna J."/>
            <person name="Cate J.H.D."/>
            <person name="Banfield J.F."/>
        </authorList>
    </citation>
    <scope>NUCLEOTIDE SEQUENCE</scope>
    <source>
        <strain evidence="2">NC_groundwater_580_Pr5_B-0.1um_64_19</strain>
    </source>
</reference>
<gene>
    <name evidence="2" type="ORF">HYX28_09870</name>
</gene>
<dbReference type="GO" id="GO:0009103">
    <property type="term" value="P:lipopolysaccharide biosynthetic process"/>
    <property type="evidence" value="ECO:0007669"/>
    <property type="project" value="TreeGrafter"/>
</dbReference>
<sequence>MKICVVTAFPPSRRGLNEYGFHIARELQRDPLLSVTVLADALDRDAPEDPDFSVERCWTFNALSNPTRLLQAVRECNPDVVWFNLLFSTFGDSPVAAFLGLTIPALVRMNGYYTHVTLHHLMDNIDLEDAGVRFPRLYRLAGSIATRMLLMANSVSVLLPAYRRTLMEKYRGENVHWRAHGILSARPEYPDFSRRGNPEHRIVAFGKWGTYKRLELLIEAFGIVAERMPNARLVVAGGDHPMTPGYVQSVAERWKDCATISFTGYVPEDKLPELFSTASVVVMPYTSATGSSGVAHLACEYGVPIVSADIADFREMAGDEGLAIRFYETGAPEGLAGSLLDLLNDPALQREMADQNFSAALRMTMPQIIRQYLRTFDLHQRSKVLEPMSRFRRLPGWVPSRSAIFRAAAPRWSAWM</sequence>
<accession>A0A932A9B4</accession>
<dbReference type="PANTHER" id="PTHR46401">
    <property type="entry name" value="GLYCOSYLTRANSFERASE WBBK-RELATED"/>
    <property type="match status" value="1"/>
</dbReference>
<dbReference type="Pfam" id="PF13692">
    <property type="entry name" value="Glyco_trans_1_4"/>
    <property type="match status" value="1"/>
</dbReference>
<comment type="caution">
    <text evidence="2">The sequence shown here is derived from an EMBL/GenBank/DDBJ whole genome shotgun (WGS) entry which is preliminary data.</text>
</comment>
<name>A0A932A9B4_9BACT</name>
<dbReference type="PANTHER" id="PTHR46401:SF2">
    <property type="entry name" value="GLYCOSYLTRANSFERASE WBBK-RELATED"/>
    <property type="match status" value="1"/>
</dbReference>
<evidence type="ECO:0000313" key="3">
    <source>
        <dbReference type="Proteomes" id="UP000779809"/>
    </source>
</evidence>
<dbReference type="EMBL" id="JACPNR010000011">
    <property type="protein sequence ID" value="MBI2679076.1"/>
    <property type="molecule type" value="Genomic_DNA"/>
</dbReference>
<dbReference type="AlphaFoldDB" id="A0A932A9B4"/>
<protein>
    <submittedName>
        <fullName evidence="2">Glycosyltransferase</fullName>
    </submittedName>
</protein>
<dbReference type="Gene3D" id="3.40.50.2000">
    <property type="entry name" value="Glycogen Phosphorylase B"/>
    <property type="match status" value="2"/>
</dbReference>
<dbReference type="Proteomes" id="UP000779809">
    <property type="component" value="Unassembled WGS sequence"/>
</dbReference>
<proteinExistence type="predicted"/>